<keyword evidence="4" id="KW-1185">Reference proteome</keyword>
<evidence type="ECO:0000256" key="1">
    <source>
        <dbReference type="SAM" id="MobiDB-lite"/>
    </source>
</evidence>
<feature type="transmembrane region" description="Helical" evidence="2">
    <location>
        <begin position="34"/>
        <end position="53"/>
    </location>
</feature>
<keyword evidence="2" id="KW-0812">Transmembrane</keyword>
<feature type="compositionally biased region" description="Basic and acidic residues" evidence="1">
    <location>
        <begin position="1"/>
        <end position="12"/>
    </location>
</feature>
<comment type="caution">
    <text evidence="3">The sequence shown here is derived from an EMBL/GenBank/DDBJ whole genome shotgun (WGS) entry which is preliminary data.</text>
</comment>
<reference evidence="3 4" key="1">
    <citation type="submission" date="2019-07" db="EMBL/GenBank/DDBJ databases">
        <title>Whole genome shotgun sequence of Pseudonocardia sulfidoxydans NBRC 16205.</title>
        <authorList>
            <person name="Hosoyama A."/>
            <person name="Uohara A."/>
            <person name="Ohji S."/>
            <person name="Ichikawa N."/>
        </authorList>
    </citation>
    <scope>NUCLEOTIDE SEQUENCE [LARGE SCALE GENOMIC DNA]</scope>
    <source>
        <strain evidence="3 4">NBRC 16205</strain>
    </source>
</reference>
<name>A0A511DPH9_9PSEU</name>
<keyword evidence="2" id="KW-1133">Transmembrane helix</keyword>
<evidence type="ECO:0008006" key="5">
    <source>
        <dbReference type="Google" id="ProtNLM"/>
    </source>
</evidence>
<dbReference type="Proteomes" id="UP000321685">
    <property type="component" value="Unassembled WGS sequence"/>
</dbReference>
<gene>
    <name evidence="3" type="ORF">PSU4_56740</name>
</gene>
<proteinExistence type="predicted"/>
<dbReference type="OrthoDB" id="3401220at2"/>
<feature type="region of interest" description="Disordered" evidence="1">
    <location>
        <begin position="1"/>
        <end position="25"/>
    </location>
</feature>
<keyword evidence="2" id="KW-0472">Membrane</keyword>
<protein>
    <recommendedName>
        <fullName evidence="5">DUF2631 domain-containing protein</fullName>
    </recommendedName>
</protein>
<evidence type="ECO:0000256" key="2">
    <source>
        <dbReference type="SAM" id="Phobius"/>
    </source>
</evidence>
<organism evidence="3 4">
    <name type="scientific">Pseudonocardia sulfidoxydans NBRC 16205</name>
    <dbReference type="NCBI Taxonomy" id="1223511"/>
    <lineage>
        <taxon>Bacteria</taxon>
        <taxon>Bacillati</taxon>
        <taxon>Actinomycetota</taxon>
        <taxon>Actinomycetes</taxon>
        <taxon>Pseudonocardiales</taxon>
        <taxon>Pseudonocardiaceae</taxon>
        <taxon>Pseudonocardia</taxon>
    </lineage>
</organism>
<accession>A0A511DPH9</accession>
<feature type="transmembrane region" description="Helical" evidence="2">
    <location>
        <begin position="59"/>
        <end position="78"/>
    </location>
</feature>
<dbReference type="EMBL" id="BJVJ01000107">
    <property type="protein sequence ID" value="GEL26720.1"/>
    <property type="molecule type" value="Genomic_DNA"/>
</dbReference>
<dbReference type="InterPro" id="IPR024341">
    <property type="entry name" value="DUF2631"/>
</dbReference>
<evidence type="ECO:0000313" key="4">
    <source>
        <dbReference type="Proteomes" id="UP000321685"/>
    </source>
</evidence>
<evidence type="ECO:0000313" key="3">
    <source>
        <dbReference type="EMBL" id="GEL26720.1"/>
    </source>
</evidence>
<dbReference type="Pfam" id="PF10939">
    <property type="entry name" value="DUF2631"/>
    <property type="match status" value="1"/>
</dbReference>
<sequence>MAGSELAKRPGSEVDPLDEPSAEWGWHGGFPNGTVIAGIATAIILPLLLIGHHASWTEILWMVIPALFVLGGVVGGLIKRRNAWRR</sequence>
<dbReference type="AlphaFoldDB" id="A0A511DPH9"/>
<dbReference type="RefSeq" id="WP_147115274.1">
    <property type="nucleotide sequence ID" value="NZ_BJVJ01000107.1"/>
</dbReference>